<proteinExistence type="predicted"/>
<evidence type="ECO:0000313" key="1">
    <source>
        <dbReference type="EMBL" id="CAD2215301.1"/>
    </source>
</evidence>
<reference evidence="1 2" key="1">
    <citation type="submission" date="2020-08" db="EMBL/GenBank/DDBJ databases">
        <authorList>
            <person name="Newling K."/>
            <person name="Davey J."/>
            <person name="Forrester S."/>
        </authorList>
    </citation>
    <scope>NUCLEOTIDE SEQUENCE [LARGE SCALE GENOMIC DNA]</scope>
    <source>
        <strain evidence="2">Crithidia deanei Carvalho (ATCC PRA-265)</strain>
    </source>
</reference>
<accession>A0A7G2C8D5</accession>
<dbReference type="Proteomes" id="UP000515908">
    <property type="component" value="Chromosome 04"/>
</dbReference>
<dbReference type="AlphaFoldDB" id="A0A7G2C8D5"/>
<protein>
    <submittedName>
        <fullName evidence="1">Uncharacterized protein</fullName>
    </submittedName>
</protein>
<keyword evidence="2" id="KW-1185">Reference proteome</keyword>
<dbReference type="EMBL" id="LR877148">
    <property type="protein sequence ID" value="CAD2215301.1"/>
    <property type="molecule type" value="Genomic_DNA"/>
</dbReference>
<name>A0A7G2C8D5_9TRYP</name>
<dbReference type="VEuPathDB" id="TriTrypDB:ADEAN_000275600"/>
<sequence>MTNSAEAYEQICGLVEQYVQQNDVRASATIYKMCQASVRDNEGTVEDTITPRMLKQLAYSGGEVSPSVLHFVAILNRMLCSSFLPPLLSTTPERRPRGADRLLPFYVDILTVAGGKLSLAVKKQLLLCIACVSVLTYNDLKTPIHLFLSELAKFPISEEVTETVCYFWISLTDVLSDPRIEIGPIRRATHRMTLQQNCHQFLDEMFHCGATLPAEVEVVSQLVAFMGECVVAEPQDVNPAFWRTLASHRIWLWSVAQTETANTEECVDMVCEVLRSLTTVDDTSEAMILAASKICWHSKDSVTVCRIIISIFEASVEEILAQCPPEHDLYQLVFMSISYLMNILHQDPLEAEVGNLTCEALSVLTQVLTPIPIVPMTADDSELDYNEYFTEMSNQNMLKKTCLAHFQNYLDEFQNGLAMHLCRVKDVKPIVEHCTLEHEDYDVVFDDLGVSLFTTYERICALTATFSSVYSSTKLLLLVLSSPTLCFEALTTWPAAELQGQAPALLVVVIRHAAIKKNIPRASESGTALWSLTQTQTVSEKLFHLWRQAGEGQNMPVVRYVAAALSVMASDVTLVQILTQQFKNMGLVWEQIFNSADPQAAQHIPDLCKSCATLVDVGVLPLSKHAYQSISPHLDAASQVELLSVIRPPDYEVLCSLLKSLTGQTDPALLGRVSRRVARSVEGLLSSGAMSVAEYLELLGNWVQCEGRNTPILFTLLKQSESVLPHARRLVFSSLIHFFSSANSNLTSNEELFILLDSSVATLLGGGEAQDLTSLRALSCWLISDSSPFLVSAGLKRLARIAHFFRLVCEHSAYPINSFDFVQKGFELFAQIAPLAAEEEDGWLVREQTFEHFASLAAHMELTNSPPEWAVHVRQAADLRDGIDRVKQILNA</sequence>
<evidence type="ECO:0000313" key="2">
    <source>
        <dbReference type="Proteomes" id="UP000515908"/>
    </source>
</evidence>
<gene>
    <name evidence="1" type="ORF">ADEAN_000275600</name>
</gene>
<organism evidence="1 2">
    <name type="scientific">Angomonas deanei</name>
    <dbReference type="NCBI Taxonomy" id="59799"/>
    <lineage>
        <taxon>Eukaryota</taxon>
        <taxon>Discoba</taxon>
        <taxon>Euglenozoa</taxon>
        <taxon>Kinetoplastea</taxon>
        <taxon>Metakinetoplastina</taxon>
        <taxon>Trypanosomatida</taxon>
        <taxon>Trypanosomatidae</taxon>
        <taxon>Strigomonadinae</taxon>
        <taxon>Angomonas</taxon>
    </lineage>
</organism>